<name>A7S8D3_NEMVE</name>
<accession>A7S8D3</accession>
<dbReference type="InterPro" id="IPR007023">
    <property type="entry name" value="Ribosom_reg"/>
</dbReference>
<dbReference type="EMBL" id="DS469597">
    <property type="protein sequence ID" value="EDO40046.1"/>
    <property type="molecule type" value="Genomic_DNA"/>
</dbReference>
<evidence type="ECO:0000256" key="5">
    <source>
        <dbReference type="RuleBase" id="RU364132"/>
    </source>
</evidence>
<dbReference type="AlphaFoldDB" id="A7S8D3"/>
<evidence type="ECO:0000313" key="7">
    <source>
        <dbReference type="Proteomes" id="UP000001593"/>
    </source>
</evidence>
<proteinExistence type="inferred from homology"/>
<evidence type="ECO:0000256" key="2">
    <source>
        <dbReference type="ARBA" id="ARBA00010077"/>
    </source>
</evidence>
<dbReference type="PhylomeDB" id="A7S8D3"/>
<evidence type="ECO:0000256" key="4">
    <source>
        <dbReference type="ARBA" id="ARBA00023242"/>
    </source>
</evidence>
<dbReference type="PANTHER" id="PTHR17602:SF4">
    <property type="entry name" value="RIBOSOME BIOGENESIS REGULATORY PROTEIN HOMOLOG"/>
    <property type="match status" value="1"/>
</dbReference>
<dbReference type="HOGENOM" id="CLU_065163_1_0_1"/>
<dbReference type="GO" id="GO:0005730">
    <property type="term" value="C:nucleolus"/>
    <property type="evidence" value="ECO:0000318"/>
    <property type="project" value="GO_Central"/>
</dbReference>
<keyword evidence="7" id="KW-1185">Reference proteome</keyword>
<dbReference type="GO" id="GO:0042273">
    <property type="term" value="P:ribosomal large subunit biogenesis"/>
    <property type="evidence" value="ECO:0000318"/>
    <property type="project" value="GO_Central"/>
</dbReference>
<evidence type="ECO:0000256" key="3">
    <source>
        <dbReference type="ARBA" id="ARBA00022517"/>
    </source>
</evidence>
<dbReference type="GO" id="GO:0030687">
    <property type="term" value="C:preribosome, large subunit precursor"/>
    <property type="evidence" value="ECO:0000318"/>
    <property type="project" value="GO_Central"/>
</dbReference>
<protein>
    <recommendedName>
        <fullName evidence="5">Ribosome biogenesis regulatory protein</fullName>
    </recommendedName>
</protein>
<dbReference type="PANTHER" id="PTHR17602">
    <property type="entry name" value="RIBOSOME BIOGENESIS REGULATORY PROTEIN"/>
    <property type="match status" value="1"/>
</dbReference>
<comment type="function">
    <text evidence="5">Involved in ribosomal large subunit assembly.</text>
</comment>
<feature type="non-terminal residue" evidence="6">
    <location>
        <position position="244"/>
    </location>
</feature>
<dbReference type="OMA" id="NAQFLFN"/>
<dbReference type="KEGG" id="nve:5511769"/>
<comment type="similarity">
    <text evidence="2 5">Belongs to the RRS1 family.</text>
</comment>
<evidence type="ECO:0000313" key="6">
    <source>
        <dbReference type="EMBL" id="EDO40046.1"/>
    </source>
</evidence>
<dbReference type="GO" id="GO:0000447">
    <property type="term" value="P:endonucleolytic cleavage in ITS1 to separate SSU-rRNA from 5.8S rRNA and LSU-rRNA from tricistronic rRNA transcript (SSU-rRNA, 5.8S rRNA, LSU-rRNA)"/>
    <property type="evidence" value="ECO:0000318"/>
    <property type="project" value="GO_Central"/>
</dbReference>
<reference evidence="6 7" key="1">
    <citation type="journal article" date="2007" name="Science">
        <title>Sea anemone genome reveals ancestral eumetazoan gene repertoire and genomic organization.</title>
        <authorList>
            <person name="Putnam N.H."/>
            <person name="Srivastava M."/>
            <person name="Hellsten U."/>
            <person name="Dirks B."/>
            <person name="Chapman J."/>
            <person name="Salamov A."/>
            <person name="Terry A."/>
            <person name="Shapiro H."/>
            <person name="Lindquist E."/>
            <person name="Kapitonov V.V."/>
            <person name="Jurka J."/>
            <person name="Genikhovich G."/>
            <person name="Grigoriev I.V."/>
            <person name="Lucas S.M."/>
            <person name="Steele R.E."/>
            <person name="Finnerty J.R."/>
            <person name="Technau U."/>
            <person name="Martindale M.Q."/>
            <person name="Rokhsar D.S."/>
        </authorList>
    </citation>
    <scope>NUCLEOTIDE SEQUENCE [LARGE SCALE GENOMIC DNA]</scope>
    <source>
        <strain evidence="7">CH2 X CH6</strain>
    </source>
</reference>
<dbReference type="OrthoDB" id="28455at2759"/>
<dbReference type="Pfam" id="PF04939">
    <property type="entry name" value="RRS1"/>
    <property type="match status" value="1"/>
</dbReference>
<comment type="subcellular location">
    <subcellularLocation>
        <location evidence="1 5">Nucleus</location>
    </subcellularLocation>
</comment>
<organism evidence="6 7">
    <name type="scientific">Nematostella vectensis</name>
    <name type="common">Starlet sea anemone</name>
    <dbReference type="NCBI Taxonomy" id="45351"/>
    <lineage>
        <taxon>Eukaryota</taxon>
        <taxon>Metazoa</taxon>
        <taxon>Cnidaria</taxon>
        <taxon>Anthozoa</taxon>
        <taxon>Hexacorallia</taxon>
        <taxon>Actiniaria</taxon>
        <taxon>Edwardsiidae</taxon>
        <taxon>Nematostella</taxon>
    </lineage>
</organism>
<sequence>MNLHGDVFSYSRKKKEDFLKNLARENTQLLFNEIWKLPTERFEGVILAQLPAPTTVIPREKPVPKPKPLTRWEEYAKLKGIKKKKRERKVWDEEKQKWLPRYGYERGNDNTKDWLAVVPDNADPFEDQFEKRLEKKKERIAKNEYQRLRNIAKHKKVKVADRNLKPSLKQSKDQIMAAIGATRKATASVGKFTEKLAKEKVPKKAEGRKRKFDAVAGEYSSEKTKTLEVVEKMLKKGPVLDINK</sequence>
<dbReference type="Proteomes" id="UP000001593">
    <property type="component" value="Unassembled WGS sequence"/>
</dbReference>
<dbReference type="InParanoid" id="A7S8D3"/>
<gene>
    <name evidence="6" type="ORF">NEMVEDRAFT_v1g108595</name>
</gene>
<dbReference type="STRING" id="45351.A7S8D3"/>
<keyword evidence="4 5" id="KW-0539">Nucleus</keyword>
<dbReference type="eggNOG" id="KOG1765">
    <property type="taxonomic scope" value="Eukaryota"/>
</dbReference>
<evidence type="ECO:0000256" key="1">
    <source>
        <dbReference type="ARBA" id="ARBA00004123"/>
    </source>
</evidence>
<keyword evidence="3 5" id="KW-0690">Ribosome biogenesis</keyword>